<dbReference type="AlphaFoldDB" id="A0A850RCK6"/>
<accession>A0A850RCK6</accession>
<dbReference type="RefSeq" id="WP_176978459.1">
    <property type="nucleotide sequence ID" value="NZ_JABZEO010000045.1"/>
</dbReference>
<protein>
    <recommendedName>
        <fullName evidence="3">NYN domain-containing protein</fullName>
    </recommendedName>
</protein>
<gene>
    <name evidence="1" type="ORF">HW932_21305</name>
</gene>
<name>A0A850RCK6_9GAMM</name>
<keyword evidence="2" id="KW-1185">Reference proteome</keyword>
<comment type="caution">
    <text evidence="1">The sequence shown here is derived from an EMBL/GenBank/DDBJ whole genome shotgun (WGS) entry which is preliminary data.</text>
</comment>
<dbReference type="EMBL" id="JABZEO010000045">
    <property type="protein sequence ID" value="NVZ11784.1"/>
    <property type="molecule type" value="Genomic_DNA"/>
</dbReference>
<sequence>MCGVKFSLFIDADNQSANVASSLFGYINRNNNRVFSATIAGNSNGKPNEAWVKALRDFDPHIQIESIVVPCHPDAADAALILELGQNLRGFCNASRHVIIISRDDVLVSAAEWAQGCGLQVSLAYANTGQALKKRNTTVPICLLSRSKASQPAY</sequence>
<dbReference type="Proteomes" id="UP000592294">
    <property type="component" value="Unassembled WGS sequence"/>
</dbReference>
<proteinExistence type="predicted"/>
<reference evidence="1 2" key="1">
    <citation type="submission" date="2020-06" db="EMBL/GenBank/DDBJ databases">
        <title>Whole-genome sequence of Allochromatium humboldtianum DSM 21881, type strain.</title>
        <authorList>
            <person name="Kyndt J.A."/>
            <person name="Meyer T.E."/>
        </authorList>
    </citation>
    <scope>NUCLEOTIDE SEQUENCE [LARGE SCALE GENOMIC DNA]</scope>
    <source>
        <strain evidence="1 2">DSM 21881</strain>
    </source>
</reference>
<evidence type="ECO:0000313" key="2">
    <source>
        <dbReference type="Proteomes" id="UP000592294"/>
    </source>
</evidence>
<evidence type="ECO:0000313" key="1">
    <source>
        <dbReference type="EMBL" id="NVZ11784.1"/>
    </source>
</evidence>
<organism evidence="1 2">
    <name type="scientific">Allochromatium humboldtianum</name>
    <dbReference type="NCBI Taxonomy" id="504901"/>
    <lineage>
        <taxon>Bacteria</taxon>
        <taxon>Pseudomonadati</taxon>
        <taxon>Pseudomonadota</taxon>
        <taxon>Gammaproteobacteria</taxon>
        <taxon>Chromatiales</taxon>
        <taxon>Chromatiaceae</taxon>
        <taxon>Allochromatium</taxon>
    </lineage>
</organism>
<evidence type="ECO:0008006" key="3">
    <source>
        <dbReference type="Google" id="ProtNLM"/>
    </source>
</evidence>